<dbReference type="InterPro" id="IPR050473">
    <property type="entry name" value="A2M/Complement_sys"/>
</dbReference>
<evidence type="ECO:0000256" key="2">
    <source>
        <dbReference type="ARBA" id="ARBA00022525"/>
    </source>
</evidence>
<reference evidence="6" key="2">
    <citation type="submission" date="2025-08" db="UniProtKB">
        <authorList>
            <consortium name="Ensembl"/>
        </authorList>
    </citation>
    <scope>IDENTIFICATION</scope>
</reference>
<name>A0A8B9TGX0_ANAPL</name>
<dbReference type="PANTHER" id="PTHR11412">
    <property type="entry name" value="MACROGLOBULIN / COMPLEMENT"/>
    <property type="match status" value="1"/>
</dbReference>
<dbReference type="Proteomes" id="UP000694400">
    <property type="component" value="Chromosome 19"/>
</dbReference>
<feature type="domain" description="Anaphylatoxin-like" evidence="5">
    <location>
        <begin position="246"/>
        <end position="281"/>
    </location>
</feature>
<keyword evidence="3" id="KW-1015">Disulfide bond</keyword>
<keyword evidence="2" id="KW-0964">Secreted</keyword>
<evidence type="ECO:0000256" key="1">
    <source>
        <dbReference type="ARBA" id="ARBA00004613"/>
    </source>
</evidence>
<dbReference type="GO" id="GO:0004866">
    <property type="term" value="F:endopeptidase inhibitor activity"/>
    <property type="evidence" value="ECO:0007669"/>
    <property type="project" value="InterPro"/>
</dbReference>
<accession>A0A8B9TGX0</accession>
<evidence type="ECO:0000259" key="5">
    <source>
        <dbReference type="PROSITE" id="PS01178"/>
    </source>
</evidence>
<reference evidence="6" key="3">
    <citation type="submission" date="2025-09" db="UniProtKB">
        <authorList>
            <consortium name="Ensembl"/>
        </authorList>
    </citation>
    <scope>IDENTIFICATION</scope>
</reference>
<dbReference type="Pfam" id="PF01821">
    <property type="entry name" value="ANATO"/>
    <property type="match status" value="1"/>
</dbReference>
<dbReference type="InterPro" id="IPR002890">
    <property type="entry name" value="MG2"/>
</dbReference>
<dbReference type="InterPro" id="IPR000020">
    <property type="entry name" value="Anaphylatoxin/fibulin"/>
</dbReference>
<keyword evidence="4" id="KW-0472">Membrane</keyword>
<dbReference type="Pfam" id="PF01835">
    <property type="entry name" value="MG2"/>
    <property type="match status" value="1"/>
</dbReference>
<dbReference type="Ensembl" id="ENSAPLT00020022160.1">
    <property type="protein sequence ID" value="ENSAPLP00020020519.1"/>
    <property type="gene ID" value="ENSAPLG00020014401.1"/>
</dbReference>
<evidence type="ECO:0000313" key="6">
    <source>
        <dbReference type="Ensembl" id="ENSAPLP00020020519.1"/>
    </source>
</evidence>
<dbReference type="InterPro" id="IPR041425">
    <property type="entry name" value="C3/4/5_MG1"/>
</dbReference>
<dbReference type="PROSITE" id="PS01178">
    <property type="entry name" value="ANAPHYLATOXIN_2"/>
    <property type="match status" value="1"/>
</dbReference>
<dbReference type="Gene3D" id="1.20.91.20">
    <property type="entry name" value="Anaphylotoxins (complement system)"/>
    <property type="match status" value="1"/>
</dbReference>
<evidence type="ECO:0000313" key="7">
    <source>
        <dbReference type="Proteomes" id="UP000694400"/>
    </source>
</evidence>
<evidence type="ECO:0000256" key="3">
    <source>
        <dbReference type="ARBA" id="ARBA00023157"/>
    </source>
</evidence>
<evidence type="ECO:0000256" key="4">
    <source>
        <dbReference type="SAM" id="Phobius"/>
    </source>
</evidence>
<keyword evidence="4" id="KW-0812">Transmembrane</keyword>
<dbReference type="InterPro" id="IPR018081">
    <property type="entry name" value="Anaphylatoxin_comp_syst"/>
</dbReference>
<dbReference type="Pfam" id="PF17790">
    <property type="entry name" value="MG1"/>
    <property type="match status" value="1"/>
</dbReference>
<sequence>MTLTGAMLFLTTFQCPLIISCFVYSYVLTASKVFRVGTSEKVVVQAFGYEKEFAVNVALRSFPDKLVSYSSGRISLTPDNKFQDAVTLTLQPADLARTEDSVKYVYLEAVSPHFTRLKKIPVSYENGFLFIHTDKPVYTPDQSVKVRVYSLNEDLQPARRETVLTFVDPDGVKVDIIEEKDFTGIVSFPDFKIPPNPKYGIWKIEAKYKKDFITSAVAKFEVKEYGIFVVVVISASKYKHPAIKNCCMAGVKAYPVSETCGDRARRIRSNEKCISAFRDCCEFANRLREEEPNKLLILARMRKYKNFDCCVEIFNRLWINTEVIALLI</sequence>
<proteinExistence type="predicted"/>
<dbReference type="Gene3D" id="2.60.40.1930">
    <property type="match status" value="2"/>
</dbReference>
<dbReference type="PROSITE" id="PS01177">
    <property type="entry name" value="ANAPHYLATOXIN_1"/>
    <property type="match status" value="1"/>
</dbReference>
<dbReference type="PANTHER" id="PTHR11412:SF83">
    <property type="entry name" value="COMPLEMENT C5"/>
    <property type="match status" value="1"/>
</dbReference>
<dbReference type="SMART" id="SM00104">
    <property type="entry name" value="ANATO"/>
    <property type="match status" value="1"/>
</dbReference>
<dbReference type="GO" id="GO:0005576">
    <property type="term" value="C:extracellular region"/>
    <property type="evidence" value="ECO:0007669"/>
    <property type="project" value="UniProtKB-SubCell"/>
</dbReference>
<dbReference type="CDD" id="cd00017">
    <property type="entry name" value="ANATO"/>
    <property type="match status" value="1"/>
</dbReference>
<organism evidence="6 7">
    <name type="scientific">Anas platyrhynchos</name>
    <name type="common">Mallard</name>
    <name type="synonym">Anas boschas</name>
    <dbReference type="NCBI Taxonomy" id="8839"/>
    <lineage>
        <taxon>Eukaryota</taxon>
        <taxon>Metazoa</taxon>
        <taxon>Chordata</taxon>
        <taxon>Craniata</taxon>
        <taxon>Vertebrata</taxon>
        <taxon>Euteleostomi</taxon>
        <taxon>Archelosauria</taxon>
        <taxon>Archosauria</taxon>
        <taxon>Dinosauria</taxon>
        <taxon>Saurischia</taxon>
        <taxon>Theropoda</taxon>
        <taxon>Coelurosauria</taxon>
        <taxon>Aves</taxon>
        <taxon>Neognathae</taxon>
        <taxon>Galloanserae</taxon>
        <taxon>Anseriformes</taxon>
        <taxon>Anatidae</taxon>
        <taxon>Anatinae</taxon>
        <taxon>Anas</taxon>
    </lineage>
</organism>
<protein>
    <submittedName>
        <fullName evidence="6">Complement C5</fullName>
    </submittedName>
</protein>
<comment type="subcellular location">
    <subcellularLocation>
        <location evidence="1">Secreted</location>
    </subcellularLocation>
</comment>
<feature type="transmembrane region" description="Helical" evidence="4">
    <location>
        <begin position="6"/>
        <end position="27"/>
    </location>
</feature>
<dbReference type="AlphaFoldDB" id="A0A8B9TGX0"/>
<reference evidence="6" key="1">
    <citation type="submission" date="2019-08" db="EMBL/GenBank/DDBJ databases">
        <title>Three high-quality genomes provides insights into domestication of ducks.</title>
        <authorList>
            <person name="Hou Z.C."/>
            <person name="Zhu F."/>
            <person name="Yin Z.T."/>
            <person name="Zhang F."/>
        </authorList>
    </citation>
    <scope>NUCLEOTIDE SEQUENCE [LARGE SCALE GENOMIC DNA]</scope>
</reference>
<keyword evidence="4" id="KW-1133">Transmembrane helix</keyword>
<dbReference type="SUPFAM" id="SSF47686">
    <property type="entry name" value="Anaphylotoxins (complement system)"/>
    <property type="match status" value="1"/>
</dbReference>